<evidence type="ECO:0000256" key="1">
    <source>
        <dbReference type="SAM" id="MobiDB-lite"/>
    </source>
</evidence>
<evidence type="ECO:0000313" key="3">
    <source>
        <dbReference type="Proteomes" id="UP000053257"/>
    </source>
</evidence>
<dbReference type="AlphaFoldDB" id="A0A0C3NTL2"/>
<name>A0A0C3NTL2_PHLG1</name>
<dbReference type="HOGENOM" id="CLU_016205_1_0_1"/>
<gene>
    <name evidence="2" type="ORF">PHLGIDRAFT_12500</name>
</gene>
<protein>
    <recommendedName>
        <fullName evidence="4">Heterokaryon incompatibility domain-containing protein</fullName>
    </recommendedName>
</protein>
<dbReference type="OrthoDB" id="5362512at2759"/>
<feature type="region of interest" description="Disordered" evidence="1">
    <location>
        <begin position="523"/>
        <end position="558"/>
    </location>
</feature>
<reference evidence="2 3" key="1">
    <citation type="journal article" date="2014" name="PLoS Genet.">
        <title>Analysis of the Phlebiopsis gigantea genome, transcriptome and secretome provides insight into its pioneer colonization strategies of wood.</title>
        <authorList>
            <person name="Hori C."/>
            <person name="Ishida T."/>
            <person name="Igarashi K."/>
            <person name="Samejima M."/>
            <person name="Suzuki H."/>
            <person name="Master E."/>
            <person name="Ferreira P."/>
            <person name="Ruiz-Duenas F.J."/>
            <person name="Held B."/>
            <person name="Canessa P."/>
            <person name="Larrondo L.F."/>
            <person name="Schmoll M."/>
            <person name="Druzhinina I.S."/>
            <person name="Kubicek C.P."/>
            <person name="Gaskell J.A."/>
            <person name="Kersten P."/>
            <person name="St John F."/>
            <person name="Glasner J."/>
            <person name="Sabat G."/>
            <person name="Splinter BonDurant S."/>
            <person name="Syed K."/>
            <person name="Yadav J."/>
            <person name="Mgbeahuruike A.C."/>
            <person name="Kovalchuk A."/>
            <person name="Asiegbu F.O."/>
            <person name="Lackner G."/>
            <person name="Hoffmeister D."/>
            <person name="Rencoret J."/>
            <person name="Gutierrez A."/>
            <person name="Sun H."/>
            <person name="Lindquist E."/>
            <person name="Barry K."/>
            <person name="Riley R."/>
            <person name="Grigoriev I.V."/>
            <person name="Henrissat B."/>
            <person name="Kues U."/>
            <person name="Berka R.M."/>
            <person name="Martinez A.T."/>
            <person name="Covert S.F."/>
            <person name="Blanchette R.A."/>
            <person name="Cullen D."/>
        </authorList>
    </citation>
    <scope>NUCLEOTIDE SEQUENCE [LARGE SCALE GENOMIC DNA]</scope>
    <source>
        <strain evidence="2 3">11061_1 CR5-6</strain>
    </source>
</reference>
<dbReference type="Proteomes" id="UP000053257">
    <property type="component" value="Unassembled WGS sequence"/>
</dbReference>
<proteinExistence type="predicted"/>
<dbReference type="EMBL" id="KN840477">
    <property type="protein sequence ID" value="KIP08604.1"/>
    <property type="molecule type" value="Genomic_DNA"/>
</dbReference>
<feature type="compositionally biased region" description="Polar residues" evidence="1">
    <location>
        <begin position="546"/>
        <end position="558"/>
    </location>
</feature>
<organism evidence="2 3">
    <name type="scientific">Phlebiopsis gigantea (strain 11061_1 CR5-6)</name>
    <name type="common">White-rot fungus</name>
    <name type="synonym">Peniophora gigantea</name>
    <dbReference type="NCBI Taxonomy" id="745531"/>
    <lineage>
        <taxon>Eukaryota</taxon>
        <taxon>Fungi</taxon>
        <taxon>Dikarya</taxon>
        <taxon>Basidiomycota</taxon>
        <taxon>Agaricomycotina</taxon>
        <taxon>Agaricomycetes</taxon>
        <taxon>Polyporales</taxon>
        <taxon>Phanerochaetaceae</taxon>
        <taxon>Phlebiopsis</taxon>
    </lineage>
</organism>
<evidence type="ECO:0008006" key="4">
    <source>
        <dbReference type="Google" id="ProtNLM"/>
    </source>
</evidence>
<evidence type="ECO:0000313" key="2">
    <source>
        <dbReference type="EMBL" id="KIP08604.1"/>
    </source>
</evidence>
<accession>A0A0C3NTL2</accession>
<keyword evidence="3" id="KW-1185">Reference proteome</keyword>
<sequence>MEHHGDKVAEVAESLCNYSGGVRKHFAAGKEPEPFILRGSKPRTMIPFQRVHIGPLTISQDLAKTNFSTVNLLLNKLNDVLGTEYEILRPGLQACLQGYLDESCDFGTIYGHLRPWWLRGNFDLISTLMQKRKEEDALLRKSAVDGDCIINPRIPPRRIWDLFSNRVLPFHVLPVSSPSSIPGNVWAVSHSWKAREERNYMSTSINGYAWAVPLPVKTDLHNLRIELLNLGAEYVFLDVLCLRQRDQSGKEFRRRKEWRLDVPTIGYIYQHPRITVIYFNGLGEEFKLIPDLEGGFDNQHHWFQRVWTLQEATNYWLPGGLSLESLRSSSNTNLMNASSDFSVRLHEILDSTTPTSESANTGSDLFTLIEAIRRRRFSNPVDAIAGLAYLLKCQTLPIYNVDSADTEGAWEALIQSMSPFHRLLLLICWGRPGNANGLYTWRPTWQELSECKFNLNELNLHQPPTDEDEFLQFAPDAGHQEGSDAYFHYAYVIDSCTLKADGVTQAGYGHGSAIFAQTDRVVASPPPLGSDAEDDGSETLSDDTARNTSHSTTPVNSIKRNATSSFTVKIRGPAYNISRAKNVYSLEFVDIDTGS</sequence>
<feature type="compositionally biased region" description="Acidic residues" evidence="1">
    <location>
        <begin position="531"/>
        <end position="541"/>
    </location>
</feature>